<evidence type="ECO:0000313" key="3">
    <source>
        <dbReference type="Proteomes" id="UP001157418"/>
    </source>
</evidence>
<accession>A0AAU9NKH0</accession>
<name>A0AAU9NKH0_9ASTR</name>
<gene>
    <name evidence="2" type="ORF">LVIROSA_LOCUS24593</name>
</gene>
<keyword evidence="3" id="KW-1185">Reference proteome</keyword>
<dbReference type="AlphaFoldDB" id="A0AAU9NKH0"/>
<proteinExistence type="predicted"/>
<evidence type="ECO:0000256" key="1">
    <source>
        <dbReference type="SAM" id="MobiDB-lite"/>
    </source>
</evidence>
<feature type="compositionally biased region" description="Basic and acidic residues" evidence="1">
    <location>
        <begin position="17"/>
        <end position="34"/>
    </location>
</feature>
<dbReference type="Proteomes" id="UP001157418">
    <property type="component" value="Unassembled WGS sequence"/>
</dbReference>
<organism evidence="2 3">
    <name type="scientific">Lactuca virosa</name>
    <dbReference type="NCBI Taxonomy" id="75947"/>
    <lineage>
        <taxon>Eukaryota</taxon>
        <taxon>Viridiplantae</taxon>
        <taxon>Streptophyta</taxon>
        <taxon>Embryophyta</taxon>
        <taxon>Tracheophyta</taxon>
        <taxon>Spermatophyta</taxon>
        <taxon>Magnoliopsida</taxon>
        <taxon>eudicotyledons</taxon>
        <taxon>Gunneridae</taxon>
        <taxon>Pentapetalae</taxon>
        <taxon>asterids</taxon>
        <taxon>campanulids</taxon>
        <taxon>Asterales</taxon>
        <taxon>Asteraceae</taxon>
        <taxon>Cichorioideae</taxon>
        <taxon>Cichorieae</taxon>
        <taxon>Lactucinae</taxon>
        <taxon>Lactuca</taxon>
    </lineage>
</organism>
<reference evidence="2 3" key="1">
    <citation type="submission" date="2022-01" db="EMBL/GenBank/DDBJ databases">
        <authorList>
            <person name="Xiong W."/>
            <person name="Schranz E."/>
        </authorList>
    </citation>
    <scope>NUCLEOTIDE SEQUENCE [LARGE SCALE GENOMIC DNA]</scope>
</reference>
<feature type="compositionally biased region" description="Polar residues" evidence="1">
    <location>
        <begin position="35"/>
        <end position="62"/>
    </location>
</feature>
<sequence>MFGFLYARDQITGQMEGDTKGSGKGHEGSSRKDNLNAQFGIQNPYTQGLNYGNSQSQVQGQQHMMVPMQRTE</sequence>
<dbReference type="EMBL" id="CAKMRJ010004445">
    <property type="protein sequence ID" value="CAH1438326.1"/>
    <property type="molecule type" value="Genomic_DNA"/>
</dbReference>
<protein>
    <submittedName>
        <fullName evidence="2">Uncharacterized protein</fullName>
    </submittedName>
</protein>
<evidence type="ECO:0000313" key="2">
    <source>
        <dbReference type="EMBL" id="CAH1438326.1"/>
    </source>
</evidence>
<feature type="region of interest" description="Disordered" evidence="1">
    <location>
        <begin position="1"/>
        <end position="72"/>
    </location>
</feature>
<comment type="caution">
    <text evidence="2">The sequence shown here is derived from an EMBL/GenBank/DDBJ whole genome shotgun (WGS) entry which is preliminary data.</text>
</comment>